<dbReference type="InterPro" id="IPR003689">
    <property type="entry name" value="ZIP"/>
</dbReference>
<evidence type="ECO:0000313" key="11">
    <source>
        <dbReference type="Proteomes" id="UP000027195"/>
    </source>
</evidence>
<dbReference type="STRING" id="930990.A0A067MTC2"/>
<evidence type="ECO:0000256" key="8">
    <source>
        <dbReference type="RuleBase" id="RU362088"/>
    </source>
</evidence>
<dbReference type="GO" id="GO:0005886">
    <property type="term" value="C:plasma membrane"/>
    <property type="evidence" value="ECO:0007669"/>
    <property type="project" value="TreeGrafter"/>
</dbReference>
<feature type="transmembrane region" description="Helical" evidence="8">
    <location>
        <begin position="53"/>
        <end position="75"/>
    </location>
</feature>
<feature type="transmembrane region" description="Helical" evidence="8">
    <location>
        <begin position="329"/>
        <end position="349"/>
    </location>
</feature>
<protein>
    <recommendedName>
        <fullName evidence="12">ZIP zinc/iron transport family</fullName>
    </recommendedName>
</protein>
<evidence type="ECO:0000256" key="7">
    <source>
        <dbReference type="ARBA" id="ARBA00023136"/>
    </source>
</evidence>
<dbReference type="Pfam" id="PF02535">
    <property type="entry name" value="Zip"/>
    <property type="match status" value="1"/>
</dbReference>
<dbReference type="EMBL" id="KL198020">
    <property type="protein sequence ID" value="KDQ19003.1"/>
    <property type="molecule type" value="Genomic_DNA"/>
</dbReference>
<keyword evidence="4 8" id="KW-0812">Transmembrane</keyword>
<dbReference type="AlphaFoldDB" id="A0A067MTC2"/>
<comment type="similarity">
    <text evidence="2 8">Belongs to the ZIP transporter (TC 2.A.5) family.</text>
</comment>
<evidence type="ECO:0000256" key="6">
    <source>
        <dbReference type="ARBA" id="ARBA00023065"/>
    </source>
</evidence>
<dbReference type="InParanoid" id="A0A067MTC2"/>
<sequence>MSDDTSCGAAHNEETHFNLRVGAIFILLVTSGAGSLFPVLAARSKLLNVPVAIFEFAKYFGSGVIIATAFIHLLAPAFEALTSPCLTGVWQTYPWAPAISMMSVFAIFFVELAAFRWGSSRLQKVGGVHYDHHGHEQHAGATHAAHGPETTTDDIPSSSKEKSTNDLEALRPHAHNHEHSHNRGDHSSALAQIVAVVILEFGVIFHSLFIGLTLAVDPQFITLFVVIVFHQTFEGLGLGARLSQLRLPPSYSWAPYGGAIAYAMTTPLGLAIGLGVRQTYNPGSTTASIVSGVLDATSSGILLYTGLVELLAHEFLFNKEMHNASTAKVAYAGGCVVIGAGVMALLGRWA</sequence>
<keyword evidence="3 8" id="KW-0813">Transport</keyword>
<feature type="transmembrane region" description="Helical" evidence="8">
    <location>
        <begin position="253"/>
        <end position="276"/>
    </location>
</feature>
<evidence type="ECO:0000256" key="1">
    <source>
        <dbReference type="ARBA" id="ARBA00004141"/>
    </source>
</evidence>
<feature type="transmembrane region" description="Helical" evidence="8">
    <location>
        <begin position="95"/>
        <end position="115"/>
    </location>
</feature>
<proteinExistence type="inferred from homology"/>
<feature type="compositionally biased region" description="Polar residues" evidence="9">
    <location>
        <begin position="149"/>
        <end position="158"/>
    </location>
</feature>
<feature type="transmembrane region" description="Helical" evidence="8">
    <location>
        <begin position="21"/>
        <end position="41"/>
    </location>
</feature>
<keyword evidence="11" id="KW-1185">Reference proteome</keyword>
<evidence type="ECO:0008006" key="12">
    <source>
        <dbReference type="Google" id="ProtNLM"/>
    </source>
</evidence>
<evidence type="ECO:0000256" key="2">
    <source>
        <dbReference type="ARBA" id="ARBA00006939"/>
    </source>
</evidence>
<dbReference type="PANTHER" id="PTHR11040:SF32">
    <property type="entry name" value="ZINC-REGULATED TRANSPORTER 1"/>
    <property type="match status" value="1"/>
</dbReference>
<dbReference type="OrthoDB" id="448280at2759"/>
<keyword evidence="6 8" id="KW-0406">Ion transport</keyword>
<accession>A0A067MTC2</accession>
<keyword evidence="5 8" id="KW-1133">Transmembrane helix</keyword>
<organism evidence="10 11">
    <name type="scientific">Botryobasidium botryosum (strain FD-172 SS1)</name>
    <dbReference type="NCBI Taxonomy" id="930990"/>
    <lineage>
        <taxon>Eukaryota</taxon>
        <taxon>Fungi</taxon>
        <taxon>Dikarya</taxon>
        <taxon>Basidiomycota</taxon>
        <taxon>Agaricomycotina</taxon>
        <taxon>Agaricomycetes</taxon>
        <taxon>Cantharellales</taxon>
        <taxon>Botryobasidiaceae</taxon>
        <taxon>Botryobasidium</taxon>
    </lineage>
</organism>
<reference evidence="11" key="1">
    <citation type="journal article" date="2014" name="Proc. Natl. Acad. Sci. U.S.A.">
        <title>Extensive sampling of basidiomycete genomes demonstrates inadequacy of the white-rot/brown-rot paradigm for wood decay fungi.</title>
        <authorList>
            <person name="Riley R."/>
            <person name="Salamov A.A."/>
            <person name="Brown D.W."/>
            <person name="Nagy L.G."/>
            <person name="Floudas D."/>
            <person name="Held B.W."/>
            <person name="Levasseur A."/>
            <person name="Lombard V."/>
            <person name="Morin E."/>
            <person name="Otillar R."/>
            <person name="Lindquist E.A."/>
            <person name="Sun H."/>
            <person name="LaButti K.M."/>
            <person name="Schmutz J."/>
            <person name="Jabbour D."/>
            <person name="Luo H."/>
            <person name="Baker S.E."/>
            <person name="Pisabarro A.G."/>
            <person name="Walton J.D."/>
            <person name="Blanchette R.A."/>
            <person name="Henrissat B."/>
            <person name="Martin F."/>
            <person name="Cullen D."/>
            <person name="Hibbett D.S."/>
            <person name="Grigoriev I.V."/>
        </authorList>
    </citation>
    <scope>NUCLEOTIDE SEQUENCE [LARGE SCALE GENOMIC DNA]</scope>
    <source>
        <strain evidence="11">FD-172 SS1</strain>
    </source>
</reference>
<dbReference type="Proteomes" id="UP000027195">
    <property type="component" value="Unassembled WGS sequence"/>
</dbReference>
<dbReference type="PANTHER" id="PTHR11040">
    <property type="entry name" value="ZINC/IRON TRANSPORTER"/>
    <property type="match status" value="1"/>
</dbReference>
<evidence type="ECO:0000256" key="4">
    <source>
        <dbReference type="ARBA" id="ARBA00022692"/>
    </source>
</evidence>
<evidence type="ECO:0000256" key="5">
    <source>
        <dbReference type="ARBA" id="ARBA00022989"/>
    </source>
</evidence>
<evidence type="ECO:0000313" key="10">
    <source>
        <dbReference type="EMBL" id="KDQ19003.1"/>
    </source>
</evidence>
<name>A0A067MTC2_BOTB1</name>
<feature type="transmembrane region" description="Helical" evidence="8">
    <location>
        <begin position="189"/>
        <end position="214"/>
    </location>
</feature>
<feature type="transmembrane region" description="Helical" evidence="8">
    <location>
        <begin position="296"/>
        <end position="317"/>
    </location>
</feature>
<dbReference type="GO" id="GO:0005385">
    <property type="term" value="F:zinc ion transmembrane transporter activity"/>
    <property type="evidence" value="ECO:0007669"/>
    <property type="project" value="InterPro"/>
</dbReference>
<dbReference type="InterPro" id="IPR004698">
    <property type="entry name" value="Zn/Fe_permease_fun/pln"/>
</dbReference>
<feature type="region of interest" description="Disordered" evidence="9">
    <location>
        <begin position="134"/>
        <end position="166"/>
    </location>
</feature>
<evidence type="ECO:0000256" key="9">
    <source>
        <dbReference type="SAM" id="MobiDB-lite"/>
    </source>
</evidence>
<dbReference type="FunCoup" id="A0A067MTC2">
    <property type="interactions" value="268"/>
</dbReference>
<gene>
    <name evidence="10" type="ORF">BOTBODRAFT_28478</name>
</gene>
<dbReference type="HOGENOM" id="CLU_027089_0_2_1"/>
<dbReference type="NCBIfam" id="TIGR00820">
    <property type="entry name" value="zip"/>
    <property type="match status" value="1"/>
</dbReference>
<comment type="subcellular location">
    <subcellularLocation>
        <location evidence="1 8">Membrane</location>
        <topology evidence="1 8">Multi-pass membrane protein</topology>
    </subcellularLocation>
</comment>
<keyword evidence="7 8" id="KW-0472">Membrane</keyword>
<evidence type="ECO:0000256" key="3">
    <source>
        <dbReference type="ARBA" id="ARBA00022448"/>
    </source>
</evidence>
<feature type="transmembrane region" description="Helical" evidence="8">
    <location>
        <begin position="220"/>
        <end position="241"/>
    </location>
</feature>